<keyword evidence="1" id="KW-0413">Isomerase</keyword>
<evidence type="ECO:0000259" key="2">
    <source>
        <dbReference type="Pfam" id="PF02350"/>
    </source>
</evidence>
<evidence type="ECO:0000313" key="3">
    <source>
        <dbReference type="EMBL" id="SFT46234.1"/>
    </source>
</evidence>
<proteinExistence type="inferred from homology"/>
<dbReference type="PANTHER" id="PTHR43174">
    <property type="entry name" value="UDP-N-ACETYLGLUCOSAMINE 2-EPIMERASE"/>
    <property type="match status" value="1"/>
</dbReference>
<dbReference type="OrthoDB" id="9803238at2"/>
<protein>
    <submittedName>
        <fullName evidence="3">UDP-GlcNAc3NAcA epimerase</fullName>
    </submittedName>
</protein>
<reference evidence="3 4" key="1">
    <citation type="submission" date="2016-10" db="EMBL/GenBank/DDBJ databases">
        <authorList>
            <person name="de Groot N.N."/>
        </authorList>
    </citation>
    <scope>NUCLEOTIDE SEQUENCE [LARGE SCALE GENOMIC DNA]</scope>
    <source>
        <strain evidence="3 4">CGMCC 1.7005</strain>
    </source>
</reference>
<dbReference type="InterPro" id="IPR003331">
    <property type="entry name" value="UDP_GlcNAc_Epimerase_2_dom"/>
</dbReference>
<dbReference type="CDD" id="cd03786">
    <property type="entry name" value="GTB_UDP-GlcNAc_2-Epimerase"/>
    <property type="match status" value="1"/>
</dbReference>
<dbReference type="Pfam" id="PF02350">
    <property type="entry name" value="Epimerase_2"/>
    <property type="match status" value="1"/>
</dbReference>
<feature type="domain" description="UDP-N-acetylglucosamine 2-epimerase" evidence="2">
    <location>
        <begin position="31"/>
        <end position="376"/>
    </location>
</feature>
<dbReference type="STRING" id="477690.SAMN05216474_0696"/>
<dbReference type="AlphaFoldDB" id="A0A1I6Y7V8"/>
<sequence>MKKKVVTIIGARPQIIKSSAINRAVREKFADQLEEIIVHTGQHYDENMSDVFFGEMNIAAPNYNLAIGSGSHGVQTAEMLKGIEEILIKEAPDALLVYGDTNSTLAGATAASKMGIPVIHVEAGLRSYNKAMPEEINRVVCDHLSTLLFSPTDSGVENLVKEGFDVEASAPYNADNPKVFKCGDVMYDNSMYFAELAKEKATVLKEHNLVPGTFVLCTIHRPSNTDSPERLTAIFEALLEVAHHGKEVVLPLHPRTKKMLATSLRPDVLKEVENTATLKIIDPVSFFNITALEQNCLFVITDSGGLQKEAFFFNKPCVVLRKETEWVEIVENGNAVLADADREKIKEAAFRFIKGVDMDFPSFYGDGHAAEFICKEIIALN</sequence>
<dbReference type="EMBL" id="FPAS01000001">
    <property type="protein sequence ID" value="SFT46234.1"/>
    <property type="molecule type" value="Genomic_DNA"/>
</dbReference>
<name>A0A1I6Y7V8_9FLAO</name>
<accession>A0A1I6Y7V8</accession>
<dbReference type="NCBIfam" id="TIGR00236">
    <property type="entry name" value="wecB"/>
    <property type="match status" value="1"/>
</dbReference>
<dbReference type="InterPro" id="IPR029767">
    <property type="entry name" value="WecB-like"/>
</dbReference>
<dbReference type="SUPFAM" id="SSF53756">
    <property type="entry name" value="UDP-Glycosyltransferase/glycogen phosphorylase"/>
    <property type="match status" value="1"/>
</dbReference>
<dbReference type="Gene3D" id="3.40.50.2000">
    <property type="entry name" value="Glycogen Phosphorylase B"/>
    <property type="match status" value="2"/>
</dbReference>
<gene>
    <name evidence="3" type="ORF">SAMN05216474_0696</name>
</gene>
<dbReference type="RefSeq" id="WP_090246371.1">
    <property type="nucleotide sequence ID" value="NZ_FPAS01000001.1"/>
</dbReference>
<keyword evidence="4" id="KW-1185">Reference proteome</keyword>
<evidence type="ECO:0000256" key="1">
    <source>
        <dbReference type="RuleBase" id="RU003513"/>
    </source>
</evidence>
<dbReference type="GO" id="GO:0016853">
    <property type="term" value="F:isomerase activity"/>
    <property type="evidence" value="ECO:0007669"/>
    <property type="project" value="UniProtKB-KW"/>
</dbReference>
<dbReference type="PANTHER" id="PTHR43174:SF1">
    <property type="entry name" value="UDP-N-ACETYLGLUCOSAMINE 2-EPIMERASE"/>
    <property type="match status" value="1"/>
</dbReference>
<organism evidence="3 4">
    <name type="scientific">Lishizhenia tianjinensis</name>
    <dbReference type="NCBI Taxonomy" id="477690"/>
    <lineage>
        <taxon>Bacteria</taxon>
        <taxon>Pseudomonadati</taxon>
        <taxon>Bacteroidota</taxon>
        <taxon>Flavobacteriia</taxon>
        <taxon>Flavobacteriales</taxon>
        <taxon>Crocinitomicaceae</taxon>
        <taxon>Lishizhenia</taxon>
    </lineage>
</organism>
<evidence type="ECO:0000313" key="4">
    <source>
        <dbReference type="Proteomes" id="UP000236454"/>
    </source>
</evidence>
<comment type="similarity">
    <text evidence="1">Belongs to the UDP-N-acetylglucosamine 2-epimerase family.</text>
</comment>
<dbReference type="Proteomes" id="UP000236454">
    <property type="component" value="Unassembled WGS sequence"/>
</dbReference>